<dbReference type="eggNOG" id="COG3769">
    <property type="taxonomic scope" value="Bacteria"/>
</dbReference>
<evidence type="ECO:0000256" key="2">
    <source>
        <dbReference type="ARBA" id="ARBA00022801"/>
    </source>
</evidence>
<dbReference type="Pfam" id="PF08282">
    <property type="entry name" value="Hydrolase_3"/>
    <property type="match status" value="2"/>
</dbReference>
<dbReference type="SFLD" id="SFLDG01140">
    <property type="entry name" value="C2.B:_Phosphomannomutase_and_P"/>
    <property type="match status" value="1"/>
</dbReference>
<dbReference type="EC" id="3.1.3.70" evidence="4"/>
<sequence length="271" mass="30091">MPGITSDWMIFTDLDGSLLDHHSYDWSPAAEWLARLKAHHVPVVMTSSKTAAELCPLQQKLGLDGAPFIAENGAAITLPADWNDHPAFPQHVMATDYQAICRCLQELRAHHRFAFTGFADMDATQVAQATGLSQPLAALARQRLASEPLIWQDSAEAMAEFVRCLAHYQLALTEGGRFCHVMSHSVSKGAAVHWLLSQYRQREERLFFVIGLGDGPNDISLLEAMDYAVVIRGYVSDKVTLSPEFQGRYYRTQQTGPAGWREGLDHIALSI</sequence>
<reference evidence="4" key="1">
    <citation type="submission" date="2009-06" db="EMBL/GenBank/DDBJ databases">
        <title>Complete sequence of Dickeya dadantii Ech703.</title>
        <authorList>
            <consortium name="US DOE Joint Genome Institute"/>
            <person name="Lucas S."/>
            <person name="Copeland A."/>
            <person name="Lapidus A."/>
            <person name="Glavina del Rio T."/>
            <person name="Dalin E."/>
            <person name="Tice H."/>
            <person name="Bruce D."/>
            <person name="Goodwin L."/>
            <person name="Pitluck S."/>
            <person name="Chertkov O."/>
            <person name="Brettin T."/>
            <person name="Detter J.C."/>
            <person name="Han C."/>
            <person name="Larimer F."/>
            <person name="Land M."/>
            <person name="Hauser L."/>
            <person name="Kyrpides N."/>
            <person name="Mikhailova N."/>
            <person name="Balakrishnan V."/>
            <person name="Glasner J."/>
            <person name="Perna N.T."/>
        </authorList>
    </citation>
    <scope>NUCLEOTIDE SEQUENCE [LARGE SCALE GENOMIC DNA]</scope>
    <source>
        <strain evidence="4">Ech703</strain>
    </source>
</reference>
<keyword evidence="2 4" id="KW-0378">Hydrolase</keyword>
<dbReference type="NCBIfam" id="TIGR01486">
    <property type="entry name" value="HAD-SF-IIB-MPGP"/>
    <property type="match status" value="1"/>
</dbReference>
<dbReference type="HOGENOM" id="CLU_063016_0_0_6"/>
<dbReference type="PANTHER" id="PTHR10000:SF8">
    <property type="entry name" value="HAD SUPERFAMILY HYDROLASE-LIKE, TYPE 3"/>
    <property type="match status" value="1"/>
</dbReference>
<gene>
    <name evidence="4" type="ordered locus">Dd703_1889</name>
</gene>
<evidence type="ECO:0000313" key="4">
    <source>
        <dbReference type="EMBL" id="ACS85680.1"/>
    </source>
</evidence>
<dbReference type="Proteomes" id="UP000002734">
    <property type="component" value="Chromosome"/>
</dbReference>
<dbReference type="STRING" id="579405.Dd703_1889"/>
<dbReference type="EMBL" id="CP001654">
    <property type="protein sequence ID" value="ACS85680.1"/>
    <property type="molecule type" value="Genomic_DNA"/>
</dbReference>
<dbReference type="SUPFAM" id="SSF56784">
    <property type="entry name" value="HAD-like"/>
    <property type="match status" value="1"/>
</dbReference>
<evidence type="ECO:0000256" key="1">
    <source>
        <dbReference type="ARBA" id="ARBA00022723"/>
    </source>
</evidence>
<evidence type="ECO:0000313" key="5">
    <source>
        <dbReference type="Proteomes" id="UP000002734"/>
    </source>
</evidence>
<dbReference type="GO" id="GO:0005829">
    <property type="term" value="C:cytosol"/>
    <property type="evidence" value="ECO:0007669"/>
    <property type="project" value="TreeGrafter"/>
</dbReference>
<name>C6C570_MUSP7</name>
<dbReference type="InterPro" id="IPR006381">
    <property type="entry name" value="HAD-SF-IIB-MPGP"/>
</dbReference>
<dbReference type="GO" id="GO:0000287">
    <property type="term" value="F:magnesium ion binding"/>
    <property type="evidence" value="ECO:0007669"/>
    <property type="project" value="UniProtKB-ARBA"/>
</dbReference>
<proteinExistence type="predicted"/>
<dbReference type="RefSeq" id="WP_012765497.1">
    <property type="nucleotide sequence ID" value="NC_012880.1"/>
</dbReference>
<dbReference type="SFLD" id="SFLDS00003">
    <property type="entry name" value="Haloacid_Dehalogenase"/>
    <property type="match status" value="1"/>
</dbReference>
<keyword evidence="5" id="KW-1185">Reference proteome</keyword>
<dbReference type="NCBIfam" id="TIGR01484">
    <property type="entry name" value="HAD-SF-IIB"/>
    <property type="match status" value="1"/>
</dbReference>
<dbReference type="Gene3D" id="3.40.50.1000">
    <property type="entry name" value="HAD superfamily/HAD-like"/>
    <property type="match status" value="1"/>
</dbReference>
<dbReference type="KEGG" id="dda:Dd703_1889"/>
<dbReference type="SFLD" id="SFLDG01142">
    <property type="entry name" value="C2.B.2:_Mannosyl-3-phosphoglyc"/>
    <property type="match status" value="1"/>
</dbReference>
<dbReference type="Gene3D" id="3.30.980.20">
    <property type="entry name" value="Putative mannosyl-3-phosphoglycerate phosphatase, domain 2"/>
    <property type="match status" value="1"/>
</dbReference>
<dbReference type="GO" id="GO:0050531">
    <property type="term" value="F:mannosyl-3-phosphoglycerate phosphatase activity"/>
    <property type="evidence" value="ECO:0007669"/>
    <property type="project" value="UniProtKB-EC"/>
</dbReference>
<accession>C6C570</accession>
<dbReference type="InterPro" id="IPR006379">
    <property type="entry name" value="HAD-SF_hydro_IIB"/>
</dbReference>
<keyword evidence="1" id="KW-0479">Metal-binding</keyword>
<protein>
    <submittedName>
        <fullName evidence="4">Mannosyl-3-phosphoglycerate phosphatase family</fullName>
        <ecNumber evidence="4">3.1.3.70</ecNumber>
    </submittedName>
</protein>
<dbReference type="InterPro" id="IPR023214">
    <property type="entry name" value="HAD_sf"/>
</dbReference>
<dbReference type="InterPro" id="IPR036412">
    <property type="entry name" value="HAD-like_sf"/>
</dbReference>
<dbReference type="GO" id="GO:0051479">
    <property type="term" value="P:mannosylglycerate biosynthetic process"/>
    <property type="evidence" value="ECO:0007669"/>
    <property type="project" value="InterPro"/>
</dbReference>
<dbReference type="PANTHER" id="PTHR10000">
    <property type="entry name" value="PHOSPHOSERINE PHOSPHATASE"/>
    <property type="match status" value="1"/>
</dbReference>
<dbReference type="NCBIfam" id="NF002976">
    <property type="entry name" value="PRK03669.1"/>
    <property type="match status" value="1"/>
</dbReference>
<evidence type="ECO:0000256" key="3">
    <source>
        <dbReference type="ARBA" id="ARBA00022842"/>
    </source>
</evidence>
<keyword evidence="3" id="KW-0460">Magnesium</keyword>
<dbReference type="AlphaFoldDB" id="C6C570"/>
<organism evidence="4 5">
    <name type="scientific">Musicola paradisiaca (strain Ech703)</name>
    <name type="common">Dickeya paradisiaca</name>
    <name type="synonym">Dickeya dadantii</name>
    <dbReference type="NCBI Taxonomy" id="579405"/>
    <lineage>
        <taxon>Bacteria</taxon>
        <taxon>Pseudomonadati</taxon>
        <taxon>Pseudomonadota</taxon>
        <taxon>Gammaproteobacteria</taxon>
        <taxon>Enterobacterales</taxon>
        <taxon>Pectobacteriaceae</taxon>
        <taxon>Musicola</taxon>
    </lineage>
</organism>